<dbReference type="EMBL" id="LAZR01016241">
    <property type="protein sequence ID" value="KKM05356.1"/>
    <property type="molecule type" value="Genomic_DNA"/>
</dbReference>
<proteinExistence type="predicted"/>
<gene>
    <name evidence="1" type="ORF">LCGC14_1755000</name>
</gene>
<name>A0A0F9JHY5_9ZZZZ</name>
<comment type="caution">
    <text evidence="1">The sequence shown here is derived from an EMBL/GenBank/DDBJ whole genome shotgun (WGS) entry which is preliminary data.</text>
</comment>
<organism evidence="1">
    <name type="scientific">marine sediment metagenome</name>
    <dbReference type="NCBI Taxonomy" id="412755"/>
    <lineage>
        <taxon>unclassified sequences</taxon>
        <taxon>metagenomes</taxon>
        <taxon>ecological metagenomes</taxon>
    </lineage>
</organism>
<dbReference type="AlphaFoldDB" id="A0A0F9JHY5"/>
<evidence type="ECO:0000313" key="1">
    <source>
        <dbReference type="EMBL" id="KKM05356.1"/>
    </source>
</evidence>
<protein>
    <recommendedName>
        <fullName evidence="2">SprT-like domain-containing protein</fullName>
    </recommendedName>
</protein>
<accession>A0A0F9JHY5</accession>
<evidence type="ECO:0008006" key="2">
    <source>
        <dbReference type="Google" id="ProtNLM"/>
    </source>
</evidence>
<sequence>MPKPLTLLNRFDRLNQKHFRGKLKRPSMVRFSKNVDPLSDGCITIDGDGRVYILIHTNLKPFNHLLDLVLTHEMVHQQHKADDTCGKVGSKHHRKMLSILAKEPRWC</sequence>
<reference evidence="1" key="1">
    <citation type="journal article" date="2015" name="Nature">
        <title>Complex archaea that bridge the gap between prokaryotes and eukaryotes.</title>
        <authorList>
            <person name="Spang A."/>
            <person name="Saw J.H."/>
            <person name="Jorgensen S.L."/>
            <person name="Zaremba-Niedzwiedzka K."/>
            <person name="Martijn J."/>
            <person name="Lind A.E."/>
            <person name="van Eijk R."/>
            <person name="Schleper C."/>
            <person name="Guy L."/>
            <person name="Ettema T.J."/>
        </authorList>
    </citation>
    <scope>NUCLEOTIDE SEQUENCE</scope>
</reference>